<evidence type="ECO:0000256" key="5">
    <source>
        <dbReference type="PROSITE-ProRule" id="PRU01263"/>
    </source>
</evidence>
<dbReference type="Proteomes" id="UP001652700">
    <property type="component" value="Unplaced"/>
</dbReference>
<dbReference type="InterPro" id="IPR012934">
    <property type="entry name" value="Znf_AD"/>
</dbReference>
<dbReference type="Pfam" id="PF07776">
    <property type="entry name" value="zf-AD"/>
    <property type="match status" value="1"/>
</dbReference>
<dbReference type="RefSeq" id="XP_050502391.1">
    <property type="nucleotide sequence ID" value="XM_050646434.1"/>
</dbReference>
<dbReference type="InterPro" id="IPR001965">
    <property type="entry name" value="Znf_PHD"/>
</dbReference>
<evidence type="ECO:0000259" key="7">
    <source>
        <dbReference type="PROSITE" id="PS51915"/>
    </source>
</evidence>
<feature type="binding site" evidence="5">
    <location>
        <position position="64"/>
    </location>
    <ligand>
        <name>Zn(2+)</name>
        <dbReference type="ChEBI" id="CHEBI:29105"/>
    </ligand>
</feature>
<protein>
    <recommendedName>
        <fullName evidence="7">ZAD domain-containing protein</fullName>
    </recommendedName>
</protein>
<proteinExistence type="predicted"/>
<dbReference type="EnsemblMetazoa" id="XM_050646435.1">
    <property type="protein sequence ID" value="XP_050502392.1"/>
    <property type="gene ID" value="LOC114325818"/>
</dbReference>
<dbReference type="InterPro" id="IPR036397">
    <property type="entry name" value="RNaseH_sf"/>
</dbReference>
<feature type="binding site" evidence="5">
    <location>
        <position position="67"/>
    </location>
    <ligand>
        <name>Zn(2+)</name>
        <dbReference type="ChEBI" id="CHEBI:29105"/>
    </ligand>
</feature>
<evidence type="ECO:0000256" key="3">
    <source>
        <dbReference type="ARBA" id="ARBA00022771"/>
    </source>
</evidence>
<comment type="subcellular location">
    <subcellularLocation>
        <location evidence="1">Nucleus</location>
    </subcellularLocation>
</comment>
<keyword evidence="3 5" id="KW-0863">Zinc-finger</keyword>
<sequence length="869" mass="100117">MNIIEQIDNKETKLQDTDFPHICRICQSRNNLLAFEEQSSLMGIFKLLTNIEVIANPDMPQNVCNKCISKLQSIENFIAKCIETENMLLRLLPNKQIEIKTEIVEPEDDEPMDTCMIELIKNEIQECEVTTVDEWNMDSNHVQKNVCKTEPIIAAKDDWENRPSNSNIDDFNNPSYSDILNNQEENKTKVIQEEYKTKNIQDDNKTNVTVEKSNHTRKSYSTRYSVKVMQEENKTKVIQEVNKTNDTVEKGNHTRKGYCIYCDAEVHHFVKHLERIHIDEPEIELLFSEPPGTIKRKQMILSLRKRGKSKSDLKRDNPNSSETLNIKMPEKASWDAEAMKKALSFIANGGAIRDAGRKFGIPESTIRLRKRDYDRGYCDVTGPQKGRHPVFSQDKEKHLANRVLKIAKLFYGVTRNELRRLAYSYAISNNIPNNFNVKLKMAGIDWYNTFLSRNNELIKTESTIVNRISGFNIIHITEFLTNLKTLYEKYRFRDDQIFNVDETDISTLQNPCKRRGSKGTKKLGAKTSDERGETVTVICCCNAAGTSYVPPVFIFPKAHMTNILKNNGPPNAKYSFSKSGWSNEKLFYQWLQHFKDIVKPSTNEPVLLIMDNHSSHMSVDIYEFCKQNGIELLIFPPGISHRLQPLDISFHDPLKAAFNRQYDNYLLHFEKVTLYNLSEIFHKAYIEVATEDKAQSGFSASGIWPFQPEKFKTEYFLASTHTPAVTIHEEDQQSDAEVQFKVPKFDLITSTLLQANEDLNHIPTHRAGKVQRRARQLTLKKRLKLTEKDKSGSESEPEEEEISVSQLNDDDELDVAEADLESRCLVCDGSSKNENDEYWFQCSVCSRWVHQLCSGVDSPESYICNFCDC</sequence>
<dbReference type="InterPro" id="IPR011011">
    <property type="entry name" value="Znf_FYVE_PHD"/>
</dbReference>
<dbReference type="Gene3D" id="3.30.420.10">
    <property type="entry name" value="Ribonuclease H-like superfamily/Ribonuclease H"/>
    <property type="match status" value="1"/>
</dbReference>
<feature type="compositionally biased region" description="Acidic residues" evidence="6">
    <location>
        <begin position="795"/>
        <end position="810"/>
    </location>
</feature>
<dbReference type="PROSITE" id="PS51915">
    <property type="entry name" value="ZAD"/>
    <property type="match status" value="1"/>
</dbReference>
<dbReference type="SMART" id="SM00868">
    <property type="entry name" value="zf-AD"/>
    <property type="match status" value="1"/>
</dbReference>
<dbReference type="InterPro" id="IPR009057">
    <property type="entry name" value="Homeodomain-like_sf"/>
</dbReference>
<evidence type="ECO:0000256" key="6">
    <source>
        <dbReference type="SAM" id="MobiDB-lite"/>
    </source>
</evidence>
<evidence type="ECO:0000313" key="9">
    <source>
        <dbReference type="Proteomes" id="UP001652700"/>
    </source>
</evidence>
<dbReference type="InterPro" id="IPR004875">
    <property type="entry name" value="DDE_SF_endonuclease_dom"/>
</dbReference>
<dbReference type="SUPFAM" id="SSF57716">
    <property type="entry name" value="Glucocorticoid receptor-like (DNA-binding domain)"/>
    <property type="match status" value="1"/>
</dbReference>
<dbReference type="GeneID" id="114325818"/>
<dbReference type="PANTHER" id="PTHR19303">
    <property type="entry name" value="TRANSPOSON"/>
    <property type="match status" value="1"/>
</dbReference>
<keyword evidence="2 5" id="KW-0479">Metal-binding</keyword>
<feature type="region of interest" description="Disordered" evidence="6">
    <location>
        <begin position="786"/>
        <end position="810"/>
    </location>
</feature>
<dbReference type="Gene3D" id="3.40.1800.20">
    <property type="match status" value="1"/>
</dbReference>
<dbReference type="PROSITE" id="PS01359">
    <property type="entry name" value="ZF_PHD_1"/>
    <property type="match status" value="1"/>
</dbReference>
<evidence type="ECO:0000256" key="4">
    <source>
        <dbReference type="ARBA" id="ARBA00022833"/>
    </source>
</evidence>
<organism evidence="8 9">
    <name type="scientific">Diabrotica virgifera virgifera</name>
    <name type="common">western corn rootworm</name>
    <dbReference type="NCBI Taxonomy" id="50390"/>
    <lineage>
        <taxon>Eukaryota</taxon>
        <taxon>Metazoa</taxon>
        <taxon>Ecdysozoa</taxon>
        <taxon>Arthropoda</taxon>
        <taxon>Hexapoda</taxon>
        <taxon>Insecta</taxon>
        <taxon>Pterygota</taxon>
        <taxon>Neoptera</taxon>
        <taxon>Endopterygota</taxon>
        <taxon>Coleoptera</taxon>
        <taxon>Polyphaga</taxon>
        <taxon>Cucujiformia</taxon>
        <taxon>Chrysomeloidea</taxon>
        <taxon>Chrysomelidae</taxon>
        <taxon>Galerucinae</taxon>
        <taxon>Diabroticina</taxon>
        <taxon>Diabroticites</taxon>
        <taxon>Diabrotica</taxon>
    </lineage>
</organism>
<dbReference type="Pfam" id="PF03184">
    <property type="entry name" value="DDE_1"/>
    <property type="match status" value="1"/>
</dbReference>
<evidence type="ECO:0000313" key="8">
    <source>
        <dbReference type="EnsemblMetazoa" id="XP_050502392.1"/>
    </source>
</evidence>
<feature type="binding site" evidence="5">
    <location>
        <position position="26"/>
    </location>
    <ligand>
        <name>Zn(2+)</name>
        <dbReference type="ChEBI" id="CHEBI:29105"/>
    </ligand>
</feature>
<dbReference type="InterPro" id="IPR019786">
    <property type="entry name" value="Zinc_finger_PHD-type_CS"/>
</dbReference>
<reference evidence="8" key="1">
    <citation type="submission" date="2025-05" db="UniProtKB">
        <authorList>
            <consortium name="EnsemblMetazoa"/>
        </authorList>
    </citation>
    <scope>IDENTIFICATION</scope>
</reference>
<evidence type="ECO:0000256" key="1">
    <source>
        <dbReference type="ARBA" id="ARBA00004123"/>
    </source>
</evidence>
<accession>A0ABM5JWT3</accession>
<dbReference type="SUPFAM" id="SSF57903">
    <property type="entry name" value="FYVE/PHD zinc finger"/>
    <property type="match status" value="1"/>
</dbReference>
<dbReference type="PANTHER" id="PTHR19303:SF71">
    <property type="entry name" value="ZINC FINGER PHD-TYPE DOMAIN-CONTAINING PROTEIN"/>
    <property type="match status" value="1"/>
</dbReference>
<dbReference type="RefSeq" id="XP_050502390.1">
    <property type="nucleotide sequence ID" value="XM_050646433.1"/>
</dbReference>
<dbReference type="EnsemblMetazoa" id="XM_050646433.1">
    <property type="protein sequence ID" value="XP_050502390.1"/>
    <property type="gene ID" value="LOC114325818"/>
</dbReference>
<feature type="binding site" evidence="5">
    <location>
        <position position="23"/>
    </location>
    <ligand>
        <name>Zn(2+)</name>
        <dbReference type="ChEBI" id="CHEBI:29105"/>
    </ligand>
</feature>
<dbReference type="CDD" id="cd15517">
    <property type="entry name" value="PHD_TCF19_like"/>
    <property type="match status" value="1"/>
</dbReference>
<dbReference type="EnsemblMetazoa" id="XM_050646434.1">
    <property type="protein sequence ID" value="XP_050502391.1"/>
    <property type="gene ID" value="LOC114325818"/>
</dbReference>
<dbReference type="RefSeq" id="XP_050502392.1">
    <property type="nucleotide sequence ID" value="XM_050646435.1"/>
</dbReference>
<dbReference type="InterPro" id="IPR050863">
    <property type="entry name" value="CenT-Element_Derived"/>
</dbReference>
<dbReference type="InterPro" id="IPR013083">
    <property type="entry name" value="Znf_RING/FYVE/PHD"/>
</dbReference>
<dbReference type="SUPFAM" id="SSF46689">
    <property type="entry name" value="Homeodomain-like"/>
    <property type="match status" value="1"/>
</dbReference>
<dbReference type="Gene3D" id="3.30.40.10">
    <property type="entry name" value="Zinc/RING finger domain, C3HC4 (zinc finger)"/>
    <property type="match status" value="1"/>
</dbReference>
<dbReference type="SMART" id="SM00249">
    <property type="entry name" value="PHD"/>
    <property type="match status" value="1"/>
</dbReference>
<keyword evidence="9" id="KW-1185">Reference proteome</keyword>
<feature type="region of interest" description="Disordered" evidence="6">
    <location>
        <begin position="305"/>
        <end position="324"/>
    </location>
</feature>
<evidence type="ECO:0000256" key="2">
    <source>
        <dbReference type="ARBA" id="ARBA00022723"/>
    </source>
</evidence>
<name>A0ABM5JWT3_DIAVI</name>
<feature type="domain" description="ZAD" evidence="7">
    <location>
        <begin position="21"/>
        <end position="91"/>
    </location>
</feature>
<keyword evidence="4 5" id="KW-0862">Zinc</keyword>